<evidence type="ECO:0000256" key="4">
    <source>
        <dbReference type="PROSITE-ProRule" id="PRU00284"/>
    </source>
</evidence>
<dbReference type="PANTHER" id="PTHR43531:SF11">
    <property type="entry name" value="METHYL-ACCEPTING CHEMOTAXIS PROTEIN 3"/>
    <property type="match status" value="1"/>
</dbReference>
<feature type="region of interest" description="Disordered" evidence="6">
    <location>
        <begin position="268"/>
        <end position="287"/>
    </location>
</feature>
<dbReference type="SUPFAM" id="SSF58104">
    <property type="entry name" value="Methyl-accepting chemotaxis protein (MCP) signaling domain"/>
    <property type="match status" value="1"/>
</dbReference>
<dbReference type="GO" id="GO:0007165">
    <property type="term" value="P:signal transduction"/>
    <property type="evidence" value="ECO:0007669"/>
    <property type="project" value="UniProtKB-KW"/>
</dbReference>
<protein>
    <submittedName>
        <fullName evidence="9">Chemotaxis protein</fullName>
    </submittedName>
</protein>
<evidence type="ECO:0000259" key="8">
    <source>
        <dbReference type="PROSITE" id="PS50885"/>
    </source>
</evidence>
<evidence type="ECO:0000256" key="6">
    <source>
        <dbReference type="SAM" id="MobiDB-lite"/>
    </source>
</evidence>
<dbReference type="SMART" id="SM00304">
    <property type="entry name" value="HAMP"/>
    <property type="match status" value="1"/>
</dbReference>
<dbReference type="InterPro" id="IPR051310">
    <property type="entry name" value="MCP_chemotaxis"/>
</dbReference>
<comment type="similarity">
    <text evidence="3">Belongs to the methyl-accepting chemotaxis (MCP) protein family.</text>
</comment>
<evidence type="ECO:0000313" key="9">
    <source>
        <dbReference type="EMBL" id="KXG83901.1"/>
    </source>
</evidence>
<dbReference type="Proteomes" id="UP000070498">
    <property type="component" value="Unassembled WGS sequence"/>
</dbReference>
<dbReference type="SUPFAM" id="SSF158472">
    <property type="entry name" value="HAMP domain-like"/>
    <property type="match status" value="1"/>
</dbReference>
<sequence length="605" mass="65559">MKLSISALVTATGVALATGVILTLLTGAYALDTLKVNGPIYQEIIDSKDLIADILPPPLYLIETYALTNEAALHPDRMAKNIERIEVLKGQYQERREYWKTTTLPDTLKQKLQNDVLIKGDAFWTVLETDTLPTLAAADAADAAKITTSLDVLSAKFHDHEDAVNQLVDMGTVYGKAKENEAALQTTFLQNTNYTLGGLLIMLSISTTIFLRRRAIAPIKQITETMTHMAKGHLEEAPPHLKRHDEIGAMARALAIFRDAGLAKRQLEGEAEQSRLATNEERENREKERVAEANALRFAIEQLGGGLNNLSNCDLSSTLDRSFDAKFETLRGDFNASVLTLQSTLGKILGETDHLRKQGHEMNSAANDLSRRTEQQAAALEETAAALEQVASTVKTSTVRVNETRDLVKEARRSATQSSGVVNEAICAMQRIESASGEIKSIISVIDEIAFQTNLLALNAGVEAARAGEAGKGFAVVAQEVRELAQRSAKASKEIRDLIGKSGEQVTNGVTLVQSTGSALTQIEDFVTRIDSNIDSIATAAREQSVGLQEISTSVNTLDQMTQQNAAMVEETNAVSQTIAEATTALSAMVGAFKLNRAEALRRVA</sequence>
<reference evidence="9 10" key="1">
    <citation type="submission" date="2015-11" db="EMBL/GenBank/DDBJ databases">
        <title>Draft genome sequence of Agrobacterium sp. R89-1.</title>
        <authorList>
            <person name="Zahradnik J."/>
            <person name="Kyslikova E."/>
            <person name="Palyzova A."/>
            <person name="Kyslik P."/>
        </authorList>
    </citation>
    <scope>NUCLEOTIDE SEQUENCE [LARGE SCALE GENOMIC DNA]</scope>
    <source>
        <strain evidence="9 10">R89-1</strain>
    </source>
</reference>
<dbReference type="FunFam" id="1.10.287.950:FF:000001">
    <property type="entry name" value="Methyl-accepting chemotaxis sensory transducer"/>
    <property type="match status" value="1"/>
</dbReference>
<comment type="caution">
    <text evidence="9">The sequence shown here is derived from an EMBL/GenBank/DDBJ whole genome shotgun (WGS) entry which is preliminary data.</text>
</comment>
<feature type="coiled-coil region" evidence="5">
    <location>
        <begin position="363"/>
        <end position="390"/>
    </location>
</feature>
<organism evidence="9 10">
    <name type="scientific">Agrobacterium bohemicum</name>
    <dbReference type="NCBI Taxonomy" id="2052828"/>
    <lineage>
        <taxon>Bacteria</taxon>
        <taxon>Pseudomonadati</taxon>
        <taxon>Pseudomonadota</taxon>
        <taxon>Alphaproteobacteria</taxon>
        <taxon>Hyphomicrobiales</taxon>
        <taxon>Rhizobiaceae</taxon>
        <taxon>Rhizobium/Agrobacterium group</taxon>
        <taxon>Agrobacterium</taxon>
    </lineage>
</organism>
<evidence type="ECO:0000259" key="7">
    <source>
        <dbReference type="PROSITE" id="PS50111"/>
    </source>
</evidence>
<keyword evidence="5" id="KW-0175">Coiled coil</keyword>
<dbReference type="InterPro" id="IPR004089">
    <property type="entry name" value="MCPsignal_dom"/>
</dbReference>
<dbReference type="SMART" id="SM00283">
    <property type="entry name" value="MA"/>
    <property type="match status" value="1"/>
</dbReference>
<evidence type="ECO:0000256" key="1">
    <source>
        <dbReference type="ARBA" id="ARBA00004370"/>
    </source>
</evidence>
<dbReference type="GO" id="GO:0006935">
    <property type="term" value="P:chemotaxis"/>
    <property type="evidence" value="ECO:0007669"/>
    <property type="project" value="UniProtKB-KW"/>
</dbReference>
<feature type="domain" description="Methyl-accepting transducer" evidence="7">
    <location>
        <begin position="351"/>
        <end position="580"/>
    </location>
</feature>
<gene>
    <name evidence="9" type="ORF">ATO67_15325</name>
</gene>
<feature type="compositionally biased region" description="Basic and acidic residues" evidence="6">
    <location>
        <begin position="278"/>
        <end position="287"/>
    </location>
</feature>
<keyword evidence="4" id="KW-0807">Transducer</keyword>
<feature type="domain" description="HAMP" evidence="8">
    <location>
        <begin position="213"/>
        <end position="266"/>
    </location>
</feature>
<dbReference type="Gene3D" id="1.10.287.950">
    <property type="entry name" value="Methyl-accepting chemotaxis protein"/>
    <property type="match status" value="1"/>
</dbReference>
<dbReference type="AlphaFoldDB" id="A0A135NXJ5"/>
<comment type="subcellular location">
    <subcellularLocation>
        <location evidence="1">Membrane</location>
    </subcellularLocation>
</comment>
<evidence type="ECO:0000256" key="2">
    <source>
        <dbReference type="ARBA" id="ARBA00022500"/>
    </source>
</evidence>
<evidence type="ECO:0000256" key="5">
    <source>
        <dbReference type="SAM" id="Coils"/>
    </source>
</evidence>
<dbReference type="InterPro" id="IPR003660">
    <property type="entry name" value="HAMP_dom"/>
</dbReference>
<name>A0A135NXJ5_9HYPH</name>
<dbReference type="RefSeq" id="WP_067651027.1">
    <property type="nucleotide sequence ID" value="NZ_KQ961031.1"/>
</dbReference>
<evidence type="ECO:0000313" key="10">
    <source>
        <dbReference type="Proteomes" id="UP000070498"/>
    </source>
</evidence>
<dbReference type="PANTHER" id="PTHR43531">
    <property type="entry name" value="PROTEIN ICFG"/>
    <property type="match status" value="1"/>
</dbReference>
<dbReference type="EMBL" id="LNUW01000039">
    <property type="protein sequence ID" value="KXG83901.1"/>
    <property type="molecule type" value="Genomic_DNA"/>
</dbReference>
<dbReference type="CDD" id="cd06225">
    <property type="entry name" value="HAMP"/>
    <property type="match status" value="1"/>
</dbReference>
<keyword evidence="2" id="KW-0145">Chemotaxis</keyword>
<proteinExistence type="inferred from homology"/>
<dbReference type="Pfam" id="PF00672">
    <property type="entry name" value="HAMP"/>
    <property type="match status" value="1"/>
</dbReference>
<evidence type="ECO:0000256" key="3">
    <source>
        <dbReference type="ARBA" id="ARBA00029447"/>
    </source>
</evidence>
<accession>A0A135NXJ5</accession>
<dbReference type="CDD" id="cd11386">
    <property type="entry name" value="MCP_signal"/>
    <property type="match status" value="1"/>
</dbReference>
<dbReference type="PROSITE" id="PS50111">
    <property type="entry name" value="CHEMOTAXIS_TRANSDUC_2"/>
    <property type="match status" value="1"/>
</dbReference>
<dbReference type="PROSITE" id="PS50885">
    <property type="entry name" value="HAMP"/>
    <property type="match status" value="1"/>
</dbReference>
<dbReference type="GO" id="GO:0016020">
    <property type="term" value="C:membrane"/>
    <property type="evidence" value="ECO:0007669"/>
    <property type="project" value="UniProtKB-SubCell"/>
</dbReference>
<dbReference type="Gene3D" id="1.10.8.500">
    <property type="entry name" value="HAMP domain in histidine kinase"/>
    <property type="match status" value="1"/>
</dbReference>
<dbReference type="Pfam" id="PF00015">
    <property type="entry name" value="MCPsignal"/>
    <property type="match status" value="1"/>
</dbReference>
<dbReference type="STRING" id="2052828.ATO67_15325"/>
<keyword evidence="10" id="KW-1185">Reference proteome</keyword>